<dbReference type="InterPro" id="IPR020472">
    <property type="entry name" value="WD40_PAC1"/>
</dbReference>
<protein>
    <submittedName>
        <fullName evidence="6">WD repeat-containing protein YMR102C</fullName>
    </submittedName>
</protein>
<dbReference type="GeneID" id="105059312"/>
<evidence type="ECO:0000256" key="4">
    <source>
        <dbReference type="SAM" id="MobiDB-lite"/>
    </source>
</evidence>
<keyword evidence="5" id="KW-1185">Reference proteome</keyword>
<dbReference type="OrthoDB" id="408728at2759"/>
<keyword evidence="1 3" id="KW-0853">WD repeat</keyword>
<organism evidence="5 6">
    <name type="scientific">Elaeis guineensis var. tenera</name>
    <name type="common">Oil palm</name>
    <dbReference type="NCBI Taxonomy" id="51953"/>
    <lineage>
        <taxon>Eukaryota</taxon>
        <taxon>Viridiplantae</taxon>
        <taxon>Streptophyta</taxon>
        <taxon>Embryophyta</taxon>
        <taxon>Tracheophyta</taxon>
        <taxon>Spermatophyta</taxon>
        <taxon>Magnoliopsida</taxon>
        <taxon>Liliopsida</taxon>
        <taxon>Arecaceae</taxon>
        <taxon>Arecoideae</taxon>
        <taxon>Cocoseae</taxon>
        <taxon>Elaeidinae</taxon>
        <taxon>Elaeis</taxon>
    </lineage>
</organism>
<dbReference type="InterPro" id="IPR001680">
    <property type="entry name" value="WD40_rpt"/>
</dbReference>
<feature type="region of interest" description="Disordered" evidence="4">
    <location>
        <begin position="117"/>
        <end position="154"/>
    </location>
</feature>
<dbReference type="FunCoup" id="A0A6I9SBA9">
    <property type="interactions" value="998"/>
</dbReference>
<dbReference type="InParanoid" id="A0A6I9SBA9"/>
<dbReference type="SUPFAM" id="SSF50978">
    <property type="entry name" value="WD40 repeat-like"/>
    <property type="match status" value="2"/>
</dbReference>
<dbReference type="PANTHER" id="PTHR14221">
    <property type="entry name" value="WD REPEAT DOMAIN 44"/>
    <property type="match status" value="1"/>
</dbReference>
<evidence type="ECO:0000313" key="6">
    <source>
        <dbReference type="RefSeq" id="XP_010940865.1"/>
    </source>
</evidence>
<feature type="repeat" description="WD" evidence="3">
    <location>
        <begin position="424"/>
        <end position="458"/>
    </location>
</feature>
<dbReference type="Pfam" id="PF00400">
    <property type="entry name" value="WD40"/>
    <property type="match status" value="4"/>
</dbReference>
<dbReference type="Proteomes" id="UP000504607">
    <property type="component" value="Chromosome 16"/>
</dbReference>
<evidence type="ECO:0000256" key="1">
    <source>
        <dbReference type="ARBA" id="ARBA00022574"/>
    </source>
</evidence>
<reference evidence="6" key="1">
    <citation type="submission" date="2025-08" db="UniProtKB">
        <authorList>
            <consortium name="RefSeq"/>
        </authorList>
    </citation>
    <scope>IDENTIFICATION</scope>
</reference>
<dbReference type="PRINTS" id="PR00320">
    <property type="entry name" value="GPROTEINBRPT"/>
</dbReference>
<dbReference type="PANTHER" id="PTHR14221:SF0">
    <property type="entry name" value="WD REPEAT-CONTAINING PROTEIN 44"/>
    <property type="match status" value="1"/>
</dbReference>
<dbReference type="PROSITE" id="PS50082">
    <property type="entry name" value="WD_REPEATS_2"/>
    <property type="match status" value="4"/>
</dbReference>
<dbReference type="KEGG" id="egu:105059312"/>
<feature type="repeat" description="WD" evidence="3">
    <location>
        <begin position="568"/>
        <end position="600"/>
    </location>
</feature>
<dbReference type="RefSeq" id="XP_010940865.1">
    <property type="nucleotide sequence ID" value="XM_010942563.3"/>
</dbReference>
<feature type="repeat" description="WD" evidence="3">
    <location>
        <begin position="384"/>
        <end position="414"/>
    </location>
</feature>
<sequence length="740" mass="82388">MRAERYFAGGGGEEDEKEEFLDSREDVSTVYDSCPGSPGHRDSCSDENFISVSDSLYRPCIGDLISVQGRRNKFLRWMGLELPSPHEDCVTLDGDIVNDEITLHIDRVTSDGQAVLLRSSNSNNGTSMCSSSNEGQCRPEDKAPESNVDSRTASLDDNTMLMVDDLGRDDNVTSICDADSDRITSVDEFGRSPGPSCFFQQVMQRYGNRSNDSEKTARRSIGWLWRLGAVACIVDRHWGENSLSLSTSDQGGSASIQRVRVRTYKKRSKLFSALYVGQNIKAHDGAILTMKFSSDGQYLASGGEDAVVYVWCVMESERTAENDIPKNDHSCIYFSVNHNSELAPLHANNEEKKGKLRSMSTSGSSCVVVPPDVFRISEKPIHIFRGHEGDVLDISWSKSKYLLSSSVDKTVRLWLVGCDNCLKVFSHSDYVTCVHFNPINEKFFISGSVDGKVRIWEITRCQVVDWTDIRDIVTAVCYDPDGKNGVVGSMSGDCRFYDATDNQLQLEAHISLQGKKKSPYKRITGFQFCPSDHRKLMITSADSKVQILHGVDIVCKYKGLRNSGSQISASFTSDGRHIISASEDSYVYVWSYNSQDTPRSNQMKSTWSCERFFCSNVSVAIPWQGMESRSPVSNLSQFLPLGQVPDNQSQPGSRGDNSLYMSPGRFSHEFSESLPKGSATWPEEKLPLSLMTSPALPKSQYKFLKTSCQNNSHAWGQVIVTAGWDGQIRSFQNYGLPIHV</sequence>
<evidence type="ECO:0000313" key="5">
    <source>
        <dbReference type="Proteomes" id="UP000504607"/>
    </source>
</evidence>
<feature type="repeat" description="WD" evidence="3">
    <location>
        <begin position="280"/>
        <end position="321"/>
    </location>
</feature>
<gene>
    <name evidence="6" type="primary">LOC105059312</name>
</gene>
<feature type="compositionally biased region" description="Polar residues" evidence="4">
    <location>
        <begin position="118"/>
        <end position="135"/>
    </location>
</feature>
<accession>A0A6I9SBA9</accession>
<name>A0A6I9SBA9_ELAGV</name>
<dbReference type="InterPro" id="IPR015943">
    <property type="entry name" value="WD40/YVTN_repeat-like_dom_sf"/>
</dbReference>
<evidence type="ECO:0000256" key="3">
    <source>
        <dbReference type="PROSITE-ProRule" id="PRU00221"/>
    </source>
</evidence>
<dbReference type="PROSITE" id="PS50294">
    <property type="entry name" value="WD_REPEATS_REGION"/>
    <property type="match status" value="3"/>
</dbReference>
<feature type="region of interest" description="Disordered" evidence="4">
    <location>
        <begin position="1"/>
        <end position="22"/>
    </location>
</feature>
<keyword evidence="2" id="KW-0677">Repeat</keyword>
<dbReference type="RefSeq" id="XP_073105894.1">
    <property type="nucleotide sequence ID" value="XM_073249793.1"/>
</dbReference>
<evidence type="ECO:0000256" key="2">
    <source>
        <dbReference type="ARBA" id="ARBA00022737"/>
    </source>
</evidence>
<dbReference type="SMART" id="SM00320">
    <property type="entry name" value="WD40"/>
    <property type="match status" value="6"/>
</dbReference>
<proteinExistence type="predicted"/>
<dbReference type="InterPro" id="IPR040324">
    <property type="entry name" value="WDR44/Dgr2"/>
</dbReference>
<dbReference type="AlphaFoldDB" id="A0A6I9SBA9"/>
<dbReference type="InterPro" id="IPR036322">
    <property type="entry name" value="WD40_repeat_dom_sf"/>
</dbReference>
<dbReference type="Gene3D" id="2.130.10.10">
    <property type="entry name" value="YVTN repeat-like/Quinoprotein amine dehydrogenase"/>
    <property type="match status" value="1"/>
</dbReference>